<dbReference type="EMBL" id="CAXHTA020000019">
    <property type="protein sequence ID" value="CAL5228802.1"/>
    <property type="molecule type" value="Genomic_DNA"/>
</dbReference>
<feature type="binding site" evidence="5">
    <location>
        <position position="127"/>
    </location>
    <ligand>
        <name>S-adenosyl-L-methionine</name>
        <dbReference type="ChEBI" id="CHEBI:59789"/>
    </ligand>
</feature>
<comment type="catalytic activity">
    <reaction evidence="5">
        <text>a 3-demethylubiquinol + S-adenosyl-L-methionine = a ubiquinol + S-adenosyl-L-homocysteine + H(+)</text>
        <dbReference type="Rhea" id="RHEA:44380"/>
        <dbReference type="Rhea" id="RHEA-COMP:9566"/>
        <dbReference type="Rhea" id="RHEA-COMP:10914"/>
        <dbReference type="ChEBI" id="CHEBI:15378"/>
        <dbReference type="ChEBI" id="CHEBI:17976"/>
        <dbReference type="ChEBI" id="CHEBI:57856"/>
        <dbReference type="ChEBI" id="CHEBI:59789"/>
        <dbReference type="ChEBI" id="CHEBI:84422"/>
        <dbReference type="EC" id="2.1.1.64"/>
    </reaction>
</comment>
<dbReference type="SUPFAM" id="SSF53335">
    <property type="entry name" value="S-adenosyl-L-methionine-dependent methyltransferases"/>
    <property type="match status" value="1"/>
</dbReference>
<keyword evidence="2 5" id="KW-0808">Transferase</keyword>
<dbReference type="Gene3D" id="3.40.50.150">
    <property type="entry name" value="Vaccinia Virus protein VP39"/>
    <property type="match status" value="1"/>
</dbReference>
<dbReference type="Proteomes" id="UP001497392">
    <property type="component" value="Unassembled WGS sequence"/>
</dbReference>
<dbReference type="PANTHER" id="PTHR43464:SF19">
    <property type="entry name" value="UBIQUINONE BIOSYNTHESIS O-METHYLTRANSFERASE, MITOCHONDRIAL"/>
    <property type="match status" value="1"/>
</dbReference>
<protein>
    <recommendedName>
        <fullName evidence="5">Ubiquinone biosynthesis O-methyltransferase, mitochondrial</fullName>
    </recommendedName>
    <alternativeName>
        <fullName evidence="5">3-demethylubiquinol 3-O-methyltransferase</fullName>
        <ecNumber evidence="5">2.1.1.64</ecNumber>
    </alternativeName>
    <alternativeName>
        <fullName evidence="5">3-demethylubiquinone 3-O-methyltransferase</fullName>
        <ecNumber evidence="5">2.1.1.-</ecNumber>
    </alternativeName>
    <alternativeName>
        <fullName evidence="5">Polyprenyldihydroxybenzoate methyltransferase</fullName>
        <ecNumber evidence="5">2.1.1.114</ecNumber>
    </alternativeName>
</protein>
<evidence type="ECO:0000256" key="6">
    <source>
        <dbReference type="SAM" id="MobiDB-lite"/>
    </source>
</evidence>
<evidence type="ECO:0000256" key="2">
    <source>
        <dbReference type="ARBA" id="ARBA00022679"/>
    </source>
</evidence>
<feature type="binding site" evidence="5">
    <location>
        <position position="177"/>
    </location>
    <ligand>
        <name>Mg(2+)</name>
        <dbReference type="ChEBI" id="CHEBI:18420"/>
    </ligand>
</feature>
<evidence type="ECO:0000313" key="7">
    <source>
        <dbReference type="EMBL" id="CAL5228802.1"/>
    </source>
</evidence>
<name>A0ABP1GAF0_9CHLO</name>
<dbReference type="EC" id="2.1.1.64" evidence="5"/>
<keyword evidence="3 5" id="KW-0831">Ubiquinone biosynthesis</keyword>
<reference evidence="7 8" key="1">
    <citation type="submission" date="2024-06" db="EMBL/GenBank/DDBJ databases">
        <authorList>
            <person name="Kraege A."/>
            <person name="Thomma B."/>
        </authorList>
    </citation>
    <scope>NUCLEOTIDE SEQUENCE [LARGE SCALE GENOMIC DNA]</scope>
</reference>
<gene>
    <name evidence="7" type="primary">g12001</name>
    <name evidence="5" type="synonym">COQ3</name>
    <name evidence="7" type="ORF">VP750_LOCUS10708</name>
</gene>
<feature type="region of interest" description="Disordered" evidence="6">
    <location>
        <begin position="1"/>
        <end position="46"/>
    </location>
</feature>
<accession>A0ABP1GAF0</accession>
<organism evidence="7 8">
    <name type="scientific">Coccomyxa viridis</name>
    <dbReference type="NCBI Taxonomy" id="1274662"/>
    <lineage>
        <taxon>Eukaryota</taxon>
        <taxon>Viridiplantae</taxon>
        <taxon>Chlorophyta</taxon>
        <taxon>core chlorophytes</taxon>
        <taxon>Trebouxiophyceae</taxon>
        <taxon>Trebouxiophyceae incertae sedis</taxon>
        <taxon>Coccomyxaceae</taxon>
        <taxon>Coccomyxa</taxon>
    </lineage>
</organism>
<dbReference type="Pfam" id="PF13489">
    <property type="entry name" value="Methyltransf_23"/>
    <property type="match status" value="1"/>
</dbReference>
<keyword evidence="4 5" id="KW-0949">S-adenosyl-L-methionine</keyword>
<comment type="catalytic activity">
    <reaction evidence="5">
        <text>a 3,4-dihydroxy-5-(all-trans-polyprenyl)benzoate + S-adenosyl-L-methionine = a 4-hydroxy-3-methoxy-5-(all-trans-polyprenyl)benzoate + S-adenosyl-L-homocysteine + H(+)</text>
        <dbReference type="Rhea" id="RHEA:44452"/>
        <dbReference type="Rhea" id="RHEA-COMP:10930"/>
        <dbReference type="Rhea" id="RHEA-COMP:10931"/>
        <dbReference type="ChEBI" id="CHEBI:15378"/>
        <dbReference type="ChEBI" id="CHEBI:57856"/>
        <dbReference type="ChEBI" id="CHEBI:59789"/>
        <dbReference type="ChEBI" id="CHEBI:64694"/>
        <dbReference type="ChEBI" id="CHEBI:84443"/>
        <dbReference type="EC" id="2.1.1.114"/>
    </reaction>
</comment>
<evidence type="ECO:0000256" key="5">
    <source>
        <dbReference type="HAMAP-Rule" id="MF_03190"/>
    </source>
</evidence>
<comment type="function">
    <text evidence="5">O-methyltransferase required for two non-consecutive steps during ubiquinone biosynthesis. Catalyzes the 2 O-methylation of 3,4-dihydroxy-5-(all-trans-polyprenyl)benzoic acid into 4-hydroxy-3-methoxy-5-(all-trans-polyprenyl)benzoic acid. Also catalyzes the last step of ubiquinone biosynthesis by mediating methylation of 3-demethylubiquinone into ubiquinone. Also able to mediate the methylation of 3-demethylubiquinol into ubiquinol.</text>
</comment>
<feature type="binding site" evidence="5">
    <location>
        <position position="106"/>
    </location>
    <ligand>
        <name>S-adenosyl-L-methionine</name>
        <dbReference type="ChEBI" id="CHEBI:59789"/>
    </ligand>
</feature>
<sequence>MSMGAALSSSRGVHTSRRTHDVPQPSAAGTSAAAAQGPAGQSMDAQEVAKFEAMASEWWDPDGPNGALHTMNPLRTQFARDAICLAHGREARTVQPLRDLSVLDVGCGGGLFSEALARLGADVTGVDTSATAISVAATHAQADPAVASRTHYQNATAEQLQQQGAHFDAVVASEVIEHVSNVPEFCASLVALTRPGGSIVVSTINRTNRSYAVAIVGAEQIMGLLPKGTHQWERFITPEELQEHIERAGAERIGDSGMVMNPFTGHWTFSADKAVNYIMSFRKPAEQQRNP</sequence>
<evidence type="ECO:0000256" key="3">
    <source>
        <dbReference type="ARBA" id="ARBA00022688"/>
    </source>
</evidence>
<comment type="similarity">
    <text evidence="5">Belongs to the class I-like SAM-binding methyltransferase superfamily. UbiG/COQ3 family.</text>
</comment>
<dbReference type="CDD" id="cd02440">
    <property type="entry name" value="AdoMet_MTases"/>
    <property type="match status" value="1"/>
</dbReference>
<keyword evidence="8" id="KW-1185">Reference proteome</keyword>
<comment type="subunit">
    <text evidence="5">Component of a multi-subunit COQ enzyme complex.</text>
</comment>
<keyword evidence="1 5" id="KW-0489">Methyltransferase</keyword>
<evidence type="ECO:0000313" key="8">
    <source>
        <dbReference type="Proteomes" id="UP001497392"/>
    </source>
</evidence>
<dbReference type="PANTHER" id="PTHR43464">
    <property type="entry name" value="METHYLTRANSFERASE"/>
    <property type="match status" value="1"/>
</dbReference>
<comment type="catalytic activity">
    <reaction evidence="5">
        <text>a 3-demethylubiquinone + S-adenosyl-L-methionine = a ubiquinone + S-adenosyl-L-homocysteine</text>
        <dbReference type="Rhea" id="RHEA:81215"/>
        <dbReference type="Rhea" id="RHEA-COMP:9565"/>
        <dbReference type="Rhea" id="RHEA-COMP:19654"/>
        <dbReference type="ChEBI" id="CHEBI:16389"/>
        <dbReference type="ChEBI" id="CHEBI:57856"/>
        <dbReference type="ChEBI" id="CHEBI:59789"/>
        <dbReference type="ChEBI" id="CHEBI:231825"/>
    </reaction>
</comment>
<evidence type="ECO:0000256" key="1">
    <source>
        <dbReference type="ARBA" id="ARBA00022603"/>
    </source>
</evidence>
<feature type="binding site" evidence="5">
    <location>
        <position position="75"/>
    </location>
    <ligand>
        <name>S-adenosyl-L-methionine</name>
        <dbReference type="ChEBI" id="CHEBI:59789"/>
    </ligand>
</feature>
<feature type="compositionally biased region" description="Low complexity" evidence="6">
    <location>
        <begin position="23"/>
        <end position="42"/>
    </location>
</feature>
<dbReference type="HAMAP" id="MF_00472">
    <property type="entry name" value="UbiG"/>
    <property type="match status" value="1"/>
</dbReference>
<dbReference type="InterPro" id="IPR029063">
    <property type="entry name" value="SAM-dependent_MTases_sf"/>
</dbReference>
<keyword evidence="5" id="KW-0472">Membrane</keyword>
<keyword evidence="5" id="KW-0999">Mitochondrion inner membrane</keyword>
<evidence type="ECO:0000256" key="4">
    <source>
        <dbReference type="ARBA" id="ARBA00022691"/>
    </source>
</evidence>
<feature type="binding site" evidence="5">
    <location>
        <position position="178"/>
    </location>
    <ligand>
        <name>Mg(2+)</name>
        <dbReference type="ChEBI" id="CHEBI:18420"/>
    </ligand>
</feature>
<keyword evidence="5" id="KW-0496">Mitochondrion</keyword>
<comment type="caution">
    <text evidence="7">The sequence shown here is derived from an EMBL/GenBank/DDBJ whole genome shotgun (WGS) entry which is preliminary data.</text>
</comment>
<dbReference type="InterPro" id="IPR010233">
    <property type="entry name" value="UbiG_MeTrfase"/>
</dbReference>
<keyword evidence="5" id="KW-0479">Metal-binding</keyword>
<comment type="pathway">
    <text evidence="5">Cofactor biosynthesis; ubiquinone biosynthesis.</text>
</comment>
<dbReference type="EC" id="2.1.1.-" evidence="5"/>
<dbReference type="NCBIfam" id="TIGR01983">
    <property type="entry name" value="UbiG"/>
    <property type="match status" value="1"/>
</dbReference>
<feature type="binding site" evidence="5">
    <location>
        <position position="173"/>
    </location>
    <ligand>
        <name>S-adenosyl-L-methionine</name>
        <dbReference type="ChEBI" id="CHEBI:59789"/>
    </ligand>
</feature>
<comment type="subcellular location">
    <subcellularLocation>
        <location evidence="5">Mitochondrion inner membrane</location>
        <topology evidence="5">Peripheral membrane protein</topology>
        <orientation evidence="5">Matrix side</orientation>
    </subcellularLocation>
</comment>
<comment type="cofactor">
    <cofactor evidence="5">
        <name>Mg(2+)</name>
        <dbReference type="ChEBI" id="CHEBI:18420"/>
    </cofactor>
</comment>
<keyword evidence="5" id="KW-0460">Magnesium</keyword>
<dbReference type="EC" id="2.1.1.114" evidence="5"/>
<proteinExistence type="inferred from homology"/>
<feature type="binding site" evidence="5">
    <location>
        <position position="174"/>
    </location>
    <ligand>
        <name>Mg(2+)</name>
        <dbReference type="ChEBI" id="CHEBI:18420"/>
    </ligand>
</feature>